<dbReference type="Gene3D" id="3.30.450.40">
    <property type="match status" value="1"/>
</dbReference>
<dbReference type="Pfam" id="PF01590">
    <property type="entry name" value="GAF"/>
    <property type="match status" value="1"/>
</dbReference>
<dbReference type="PROSITE" id="PS50110">
    <property type="entry name" value="RESPONSE_REGULATORY"/>
    <property type="match status" value="1"/>
</dbReference>
<dbReference type="InterPro" id="IPR001789">
    <property type="entry name" value="Sig_transdc_resp-reg_receiver"/>
</dbReference>
<dbReference type="PANTHER" id="PTHR43304:SF1">
    <property type="entry name" value="PAC DOMAIN-CONTAINING PROTEIN"/>
    <property type="match status" value="1"/>
</dbReference>
<dbReference type="SUPFAM" id="SSF52172">
    <property type="entry name" value="CheY-like"/>
    <property type="match status" value="1"/>
</dbReference>
<dbReference type="PANTHER" id="PTHR43304">
    <property type="entry name" value="PHYTOCHROME-LIKE PROTEIN CPH1"/>
    <property type="match status" value="1"/>
</dbReference>
<dbReference type="InterPro" id="IPR036890">
    <property type="entry name" value="HATPase_C_sf"/>
</dbReference>
<dbReference type="InterPro" id="IPR005467">
    <property type="entry name" value="His_kinase_dom"/>
</dbReference>
<dbReference type="eggNOG" id="COG4191">
    <property type="taxonomic scope" value="Bacteria"/>
</dbReference>
<dbReference type="Gene3D" id="1.10.287.130">
    <property type="match status" value="1"/>
</dbReference>
<evidence type="ECO:0000313" key="11">
    <source>
        <dbReference type="EMBL" id="ABJ82855.1"/>
    </source>
</evidence>
<keyword evidence="5 11" id="KW-0418">Kinase</keyword>
<dbReference type="NCBIfam" id="TIGR00229">
    <property type="entry name" value="sensory_box"/>
    <property type="match status" value="5"/>
</dbReference>
<accession>Q027F8</accession>
<dbReference type="EC" id="2.7.13.3" evidence="2"/>
<dbReference type="CDD" id="cd00156">
    <property type="entry name" value="REC"/>
    <property type="match status" value="1"/>
</dbReference>
<evidence type="ECO:0000259" key="7">
    <source>
        <dbReference type="PROSITE" id="PS50109"/>
    </source>
</evidence>
<dbReference type="InterPro" id="IPR011006">
    <property type="entry name" value="CheY-like_superfamily"/>
</dbReference>
<dbReference type="SMART" id="SM00065">
    <property type="entry name" value="GAF"/>
    <property type="match status" value="1"/>
</dbReference>
<dbReference type="SMART" id="SM00091">
    <property type="entry name" value="PAS"/>
    <property type="match status" value="5"/>
</dbReference>
<feature type="domain" description="Response regulatory" evidence="8">
    <location>
        <begin position="1036"/>
        <end position="1152"/>
    </location>
</feature>
<evidence type="ECO:0000256" key="5">
    <source>
        <dbReference type="ARBA" id="ARBA00022777"/>
    </source>
</evidence>
<dbReference type="InterPro" id="IPR052162">
    <property type="entry name" value="Sensor_kinase/Photoreceptor"/>
</dbReference>
<feature type="domain" description="PAC" evidence="10">
    <location>
        <begin position="732"/>
        <end position="784"/>
    </location>
</feature>
<evidence type="ECO:0000256" key="2">
    <source>
        <dbReference type="ARBA" id="ARBA00012438"/>
    </source>
</evidence>
<dbReference type="SUPFAM" id="SSF47384">
    <property type="entry name" value="Homodimeric domain of signal transducing histidine kinase"/>
    <property type="match status" value="1"/>
</dbReference>
<feature type="domain" description="PAS" evidence="9">
    <location>
        <begin position="409"/>
        <end position="479"/>
    </location>
</feature>
<dbReference type="Pfam" id="PF08448">
    <property type="entry name" value="PAS_4"/>
    <property type="match status" value="1"/>
</dbReference>
<evidence type="ECO:0000259" key="10">
    <source>
        <dbReference type="PROSITE" id="PS50113"/>
    </source>
</evidence>
<feature type="modified residue" description="4-aspartylphosphate" evidence="6">
    <location>
        <position position="1087"/>
    </location>
</feature>
<dbReference type="GO" id="GO:0000155">
    <property type="term" value="F:phosphorelay sensor kinase activity"/>
    <property type="evidence" value="ECO:0007669"/>
    <property type="project" value="InterPro"/>
</dbReference>
<feature type="domain" description="PAC" evidence="10">
    <location>
        <begin position="606"/>
        <end position="658"/>
    </location>
</feature>
<evidence type="ECO:0000256" key="3">
    <source>
        <dbReference type="ARBA" id="ARBA00022553"/>
    </source>
</evidence>
<dbReference type="SMART" id="SM00086">
    <property type="entry name" value="PAC"/>
    <property type="match status" value="4"/>
</dbReference>
<evidence type="ECO:0000256" key="6">
    <source>
        <dbReference type="PROSITE-ProRule" id="PRU00169"/>
    </source>
</evidence>
<dbReference type="Pfam" id="PF08447">
    <property type="entry name" value="PAS_3"/>
    <property type="match status" value="4"/>
</dbReference>
<dbReference type="SMART" id="SM00448">
    <property type="entry name" value="REC"/>
    <property type="match status" value="1"/>
</dbReference>
<dbReference type="AlphaFoldDB" id="Q027F8"/>
<dbReference type="InterPro" id="IPR004358">
    <property type="entry name" value="Sig_transdc_His_kin-like_C"/>
</dbReference>
<dbReference type="PROSITE" id="PS50113">
    <property type="entry name" value="PAC"/>
    <property type="match status" value="4"/>
</dbReference>
<dbReference type="PROSITE" id="PS50109">
    <property type="entry name" value="HIS_KIN"/>
    <property type="match status" value="1"/>
</dbReference>
<dbReference type="PRINTS" id="PR00344">
    <property type="entry name" value="BCTRLSENSOR"/>
</dbReference>
<feature type="domain" description="PAC" evidence="10">
    <location>
        <begin position="483"/>
        <end position="535"/>
    </location>
</feature>
<dbReference type="CDD" id="cd00130">
    <property type="entry name" value="PAS"/>
    <property type="match status" value="5"/>
</dbReference>
<protein>
    <recommendedName>
        <fullName evidence="2">histidine kinase</fullName>
        <ecNumber evidence="2">2.7.13.3</ecNumber>
    </recommendedName>
</protein>
<dbReference type="eggNOG" id="COG2203">
    <property type="taxonomic scope" value="Bacteria"/>
</dbReference>
<dbReference type="SMART" id="SM00387">
    <property type="entry name" value="HATPase_c"/>
    <property type="match status" value="1"/>
</dbReference>
<dbReference type="EMBL" id="CP000473">
    <property type="protein sequence ID" value="ABJ82855.1"/>
    <property type="molecule type" value="Genomic_DNA"/>
</dbReference>
<dbReference type="SUPFAM" id="SSF55785">
    <property type="entry name" value="PYP-like sensor domain (PAS domain)"/>
    <property type="match status" value="5"/>
</dbReference>
<dbReference type="InParanoid" id="Q027F8"/>
<dbReference type="KEGG" id="sus:Acid_1865"/>
<dbReference type="InterPro" id="IPR013655">
    <property type="entry name" value="PAS_fold_3"/>
</dbReference>
<reference evidence="11" key="1">
    <citation type="submission" date="2006-10" db="EMBL/GenBank/DDBJ databases">
        <title>Complete sequence of Solibacter usitatus Ellin6076.</title>
        <authorList>
            <consortium name="US DOE Joint Genome Institute"/>
            <person name="Copeland A."/>
            <person name="Lucas S."/>
            <person name="Lapidus A."/>
            <person name="Barry K."/>
            <person name="Detter J.C."/>
            <person name="Glavina del Rio T."/>
            <person name="Hammon N."/>
            <person name="Israni S."/>
            <person name="Dalin E."/>
            <person name="Tice H."/>
            <person name="Pitluck S."/>
            <person name="Thompson L.S."/>
            <person name="Brettin T."/>
            <person name="Bruce D."/>
            <person name="Han C."/>
            <person name="Tapia R."/>
            <person name="Gilna P."/>
            <person name="Schmutz J."/>
            <person name="Larimer F."/>
            <person name="Land M."/>
            <person name="Hauser L."/>
            <person name="Kyrpides N."/>
            <person name="Mikhailova N."/>
            <person name="Janssen P.H."/>
            <person name="Kuske C.R."/>
            <person name="Richardson P."/>
        </authorList>
    </citation>
    <scope>NUCLEOTIDE SEQUENCE</scope>
    <source>
        <strain evidence="11">Ellin6076</strain>
    </source>
</reference>
<comment type="catalytic activity">
    <reaction evidence="1">
        <text>ATP + protein L-histidine = ADP + protein N-phospho-L-histidine.</text>
        <dbReference type="EC" id="2.7.13.3"/>
    </reaction>
</comment>
<evidence type="ECO:0000256" key="1">
    <source>
        <dbReference type="ARBA" id="ARBA00000085"/>
    </source>
</evidence>
<dbReference type="InterPro" id="IPR001610">
    <property type="entry name" value="PAC"/>
</dbReference>
<feature type="domain" description="Histidine kinase" evidence="7">
    <location>
        <begin position="797"/>
        <end position="1012"/>
    </location>
</feature>
<dbReference type="HOGENOM" id="CLU_000445_114_51_0"/>
<dbReference type="Gene3D" id="2.10.70.100">
    <property type="match status" value="2"/>
</dbReference>
<gene>
    <name evidence="11" type="ordered locus">Acid_1865</name>
</gene>
<dbReference type="InterPro" id="IPR000700">
    <property type="entry name" value="PAS-assoc_C"/>
</dbReference>
<dbReference type="eggNOG" id="COG2202">
    <property type="taxonomic scope" value="Bacteria"/>
</dbReference>
<evidence type="ECO:0000259" key="8">
    <source>
        <dbReference type="PROSITE" id="PS50110"/>
    </source>
</evidence>
<dbReference type="InterPro" id="IPR003594">
    <property type="entry name" value="HATPase_dom"/>
</dbReference>
<dbReference type="eggNOG" id="COG3852">
    <property type="taxonomic scope" value="Bacteria"/>
</dbReference>
<dbReference type="InterPro" id="IPR029016">
    <property type="entry name" value="GAF-like_dom_sf"/>
</dbReference>
<dbReference type="SUPFAM" id="SSF55781">
    <property type="entry name" value="GAF domain-like"/>
    <property type="match status" value="1"/>
</dbReference>
<feature type="domain" description="PAC" evidence="10">
    <location>
        <begin position="191"/>
        <end position="243"/>
    </location>
</feature>
<feature type="domain" description="PAS" evidence="9">
    <location>
        <begin position="1"/>
        <end position="71"/>
    </location>
</feature>
<dbReference type="Pfam" id="PF02518">
    <property type="entry name" value="HATPase_c"/>
    <property type="match status" value="1"/>
</dbReference>
<dbReference type="Gene3D" id="3.40.50.2300">
    <property type="match status" value="1"/>
</dbReference>
<dbReference type="FunFam" id="3.30.450.20:FF:000099">
    <property type="entry name" value="Sensory box sensor histidine kinase"/>
    <property type="match status" value="1"/>
</dbReference>
<feature type="domain" description="PAS" evidence="9">
    <location>
        <begin position="659"/>
        <end position="729"/>
    </location>
</feature>
<dbReference type="eggNOG" id="COG3437">
    <property type="taxonomic scope" value="Bacteria"/>
</dbReference>
<organism evidence="11">
    <name type="scientific">Solibacter usitatus (strain Ellin6076)</name>
    <dbReference type="NCBI Taxonomy" id="234267"/>
    <lineage>
        <taxon>Bacteria</taxon>
        <taxon>Pseudomonadati</taxon>
        <taxon>Acidobacteriota</taxon>
        <taxon>Terriglobia</taxon>
        <taxon>Bryobacterales</taxon>
        <taxon>Solibacteraceae</taxon>
        <taxon>Candidatus Solibacter</taxon>
    </lineage>
</organism>
<dbReference type="InterPro" id="IPR003018">
    <property type="entry name" value="GAF"/>
</dbReference>
<keyword evidence="3 6" id="KW-0597">Phosphoprotein</keyword>
<dbReference type="PROSITE" id="PS50112">
    <property type="entry name" value="PAS"/>
    <property type="match status" value="4"/>
</dbReference>
<keyword evidence="4" id="KW-0808">Transferase</keyword>
<dbReference type="InterPro" id="IPR036097">
    <property type="entry name" value="HisK_dim/P_sf"/>
</dbReference>
<proteinExistence type="predicted"/>
<feature type="domain" description="PAS" evidence="9">
    <location>
        <begin position="115"/>
        <end position="188"/>
    </location>
</feature>
<evidence type="ECO:0000256" key="4">
    <source>
        <dbReference type="ARBA" id="ARBA00022679"/>
    </source>
</evidence>
<dbReference type="InterPro" id="IPR003661">
    <property type="entry name" value="HisK_dim/P_dom"/>
</dbReference>
<dbReference type="Gene3D" id="3.30.450.20">
    <property type="entry name" value="PAS domain"/>
    <property type="match status" value="5"/>
</dbReference>
<dbReference type="Gene3D" id="3.30.565.10">
    <property type="entry name" value="Histidine kinase-like ATPase, C-terminal domain"/>
    <property type="match status" value="1"/>
</dbReference>
<dbReference type="InterPro" id="IPR000014">
    <property type="entry name" value="PAS"/>
</dbReference>
<dbReference type="STRING" id="234267.Acid_1865"/>
<evidence type="ECO:0000259" key="9">
    <source>
        <dbReference type="PROSITE" id="PS50112"/>
    </source>
</evidence>
<name>Q027F8_SOLUE</name>
<sequence length="1155" mass="126976">METPVDHILDNLRDAVIMLDDAGRVAYLNRAAAEVFGRPAAELVGRPLREIFPQCPGNHLCDELHRAVSDRRSGHFEGYCATLDRWLEADVHPSPNHLLIITRDVTAVRKCERDSEDRLRMALSCGLAAVWECDLATLVVRCSSELDVVHGMPPGSLDGKHADLMFSLIHPEDQDAVSLSFKEALQQRGTFSHEFRVIWPDGSVRFLFCRARILCGSAGSPGSMLGVSVDVTGQKYTAGQLERKLQQMHMLSGLAETVNRAQDPAEIYLAALKGLTNAVGSDRAAVLVFDADGVMRFKAWAGLSDEYRAAATGHSPWRRGERGALPIKIPDVFEDPALATLYPALRNEGIRSVAFIPLLGHGGVIGKFMLYFDRPHQFREEELQLAQTIAAQVAFAVERSAAEVALQSSEERFRATFFQAAVGITQAQLSGRLQLVNDRFCEILGYSREELLDLTFLDLTHPDDREACAHYIHQLVVGEIASCTTEKRYLHKSGATVWARVNVSLVRDQNQAAQYFIGVVEDITQWIQASRALMESEQRLTLAVNAARLGVWDFDLREKVMTVSPPYGELLGSPGTYADCLALVHPDDRERVLTLARECVAGKQGLDAEYRMLLPDGTLLWLSSNAAVQYDDAGNPARVVGVSLDITARKQAEAALRESEELFRNLADTAPVMMWMSGPDKRLNFFNKTWLTFRGRTVEQELGDGWVEGIHPDDVASVFASYSSAFDARRNFDIECRLRRADGEYRWLLCSGVPRFAPSGVFAGYIGSDVDITDLKRTQAEAIERQKLESLRVLTNGIAHDFNNLLGSVVSVAELAELEMLAGASPQEQIERIKFLAVRASEIVRELMIFSGQDQADLTSLDLSSLAEEMLELLKVSISKHAVLKTDLPRNLPPMRGNAAQIRQVLMNLIINASEALGESDGMIRIAVSRAAPSRSLPGGAFLRLEVSDTGCGISEESQARIFDPFFSTKFAGRGLGLAVVQGIVRAHAGAIQLSSAPGNGARFEIFFPCAPAGVEPHHAPAIADANREARPVDAILLFVDDEESLRESVSKLLSRRGFSVLSAGDGCAAVDLLQRHPEKIDLLLLDMTLPGTPSREIIAEAQRVRPSIKIILTSAYSREMVAHSLDSPAVRGFIRKPFQLADLVLLLRDTIAAV</sequence>
<dbReference type="InterPro" id="IPR035965">
    <property type="entry name" value="PAS-like_dom_sf"/>
</dbReference>
<dbReference type="Pfam" id="PF00072">
    <property type="entry name" value="Response_reg"/>
    <property type="match status" value="1"/>
</dbReference>
<dbReference type="InterPro" id="IPR013656">
    <property type="entry name" value="PAS_4"/>
</dbReference>
<dbReference type="CDD" id="cd00082">
    <property type="entry name" value="HisKA"/>
    <property type="match status" value="1"/>
</dbReference>
<dbReference type="SUPFAM" id="SSF55874">
    <property type="entry name" value="ATPase domain of HSP90 chaperone/DNA topoisomerase II/histidine kinase"/>
    <property type="match status" value="1"/>
</dbReference>